<accession>A0A556S910</accession>
<evidence type="ECO:0000256" key="6">
    <source>
        <dbReference type="ARBA" id="ARBA00022801"/>
    </source>
</evidence>
<keyword evidence="4" id="KW-0540">Nuclease</keyword>
<evidence type="ECO:0000259" key="8">
    <source>
        <dbReference type="Pfam" id="PF05840"/>
    </source>
</evidence>
<keyword evidence="3" id="KW-0235">DNA replication</keyword>
<comment type="function">
    <text evidence="1">Possible endonuclease which induces a single-strand cut and initiates DNA replication.</text>
</comment>
<evidence type="ECO:0000313" key="9">
    <source>
        <dbReference type="EMBL" id="TSJ97623.1"/>
    </source>
</evidence>
<comment type="caution">
    <text evidence="9">The sequence shown here is derived from an EMBL/GenBank/DDBJ whole genome shotgun (WGS) entry which is preliminary data.</text>
</comment>
<dbReference type="GO" id="GO:0004519">
    <property type="term" value="F:endonuclease activity"/>
    <property type="evidence" value="ECO:0007669"/>
    <property type="project" value="UniProtKB-KW"/>
</dbReference>
<feature type="domain" description="Replication gene A protein-like" evidence="8">
    <location>
        <begin position="151"/>
        <end position="468"/>
    </location>
</feature>
<dbReference type="GO" id="GO:0016787">
    <property type="term" value="F:hydrolase activity"/>
    <property type="evidence" value="ECO:0007669"/>
    <property type="project" value="UniProtKB-KW"/>
</dbReference>
<keyword evidence="6" id="KW-0378">Hydrolase</keyword>
<gene>
    <name evidence="9" type="ORF">FPQ15_10975</name>
</gene>
<name>A0A556S910_9GAMM</name>
<evidence type="ECO:0000313" key="10">
    <source>
        <dbReference type="Proteomes" id="UP000319483"/>
    </source>
</evidence>
<feature type="region of interest" description="Disordered" evidence="7">
    <location>
        <begin position="608"/>
        <end position="630"/>
    </location>
</feature>
<dbReference type="InterPro" id="IPR008766">
    <property type="entry name" value="Replication_gene_A-like"/>
</dbReference>
<comment type="similarity">
    <text evidence="2">Belongs to the phage GPA family.</text>
</comment>
<sequence>MTAITQNLPTLNNRAKSALLLAMRDFYDTVGKFLPTKHIQPKSQYATSRRPPKELTIIERPLWEQIPHEYDYFHSYFCDTPQFIGGYFARKYATLYQEKGSKVANTYLRTCGLIRCTEVQQQYAINAGKSLLAQEFYKQLSILPTLDKIDVEELAGKIADYMHNLIIKFLETDEFKLSCVGENSHELVIYKFALEQLKPLKITAPYFADYKKGEISEQQIVIALAKLSDDSWWQSKLKRQWAFQREHLAIAAGQVQKSASPYASRTCVGEWREQKRKNREWLKNQCIENTETGEQFELVLQVDKSNANPAIRRCELMVRMRGFEDIADEFGYEGAFITLTAPSKYHAVHAKGGFVKNWNGGTPRDAQRYLCKVWAKIRAKLNREGIKIFGFRVAEPHHDGTPHWHILVFMLPENKDKVRNIMYSYALEEDGSEQGAQYARFKFENIEKEKGSATGYIAKYISKNIDGYQLDNEVDDETGQNLKEMAKNVTAWASRWGIRQFQQIGGAPVTVWRELRRLGSQKVESPAIDPVLAAADAGDWAAYTQLQGGAMVQRKDLRVRISYEEAQNQFEEDVKKIKGVFSPIVGAASFICTRLINWAIVSKNRSDSDARSSVNNCTEVKNSPKHDQRQKIKKELEKRKIIFNTKHIDAILAGNPVSFNENLCVKIFENYLVYLNLPYSSSDCDCKLLKNRGKVKVAINKDREKLLIKTSDPEENLKNMEYLKILDEIMVTAPKTKIADKPRLLVKKDNSKPKKSDDLLDEIFKYLEKKNIKFSDWLKKPNILVNYK</sequence>
<dbReference type="AlphaFoldDB" id="A0A556S910"/>
<dbReference type="EMBL" id="VMHM01000015">
    <property type="protein sequence ID" value="TSJ97623.1"/>
    <property type="molecule type" value="Genomic_DNA"/>
</dbReference>
<organism evidence="9 10">
    <name type="scientific">Gilliamella apicola</name>
    <dbReference type="NCBI Taxonomy" id="1196095"/>
    <lineage>
        <taxon>Bacteria</taxon>
        <taxon>Pseudomonadati</taxon>
        <taxon>Pseudomonadota</taxon>
        <taxon>Gammaproteobacteria</taxon>
        <taxon>Orbales</taxon>
        <taxon>Orbaceae</taxon>
        <taxon>Gilliamella</taxon>
    </lineage>
</organism>
<evidence type="ECO:0000256" key="2">
    <source>
        <dbReference type="ARBA" id="ARBA00009260"/>
    </source>
</evidence>
<reference evidence="9 10" key="1">
    <citation type="submission" date="2019-07" db="EMBL/GenBank/DDBJ databases">
        <title>Gilliamella genomes.</title>
        <authorList>
            <person name="Zheng H."/>
        </authorList>
    </citation>
    <scope>NUCLEOTIDE SEQUENCE [LARGE SCALE GENOMIC DNA]</scope>
    <source>
        <strain evidence="9 10">W8127</strain>
    </source>
</reference>
<proteinExistence type="inferred from homology"/>
<evidence type="ECO:0000256" key="7">
    <source>
        <dbReference type="SAM" id="MobiDB-lite"/>
    </source>
</evidence>
<keyword evidence="5 9" id="KW-0255">Endonuclease</keyword>
<feature type="compositionally biased region" description="Polar residues" evidence="7">
    <location>
        <begin position="611"/>
        <end position="621"/>
    </location>
</feature>
<evidence type="ECO:0000256" key="3">
    <source>
        <dbReference type="ARBA" id="ARBA00022705"/>
    </source>
</evidence>
<dbReference type="Proteomes" id="UP000319483">
    <property type="component" value="Unassembled WGS sequence"/>
</dbReference>
<evidence type="ECO:0000256" key="5">
    <source>
        <dbReference type="ARBA" id="ARBA00022759"/>
    </source>
</evidence>
<dbReference type="GO" id="GO:0006260">
    <property type="term" value="P:DNA replication"/>
    <property type="evidence" value="ECO:0007669"/>
    <property type="project" value="UniProtKB-KW"/>
</dbReference>
<dbReference type="Pfam" id="PF05840">
    <property type="entry name" value="Phage_GPA"/>
    <property type="match status" value="1"/>
</dbReference>
<evidence type="ECO:0000256" key="4">
    <source>
        <dbReference type="ARBA" id="ARBA00022722"/>
    </source>
</evidence>
<protein>
    <submittedName>
        <fullName evidence="9">Replication endonuclease</fullName>
    </submittedName>
</protein>
<dbReference type="RefSeq" id="WP_144092702.1">
    <property type="nucleotide sequence ID" value="NZ_VMHM01000015.1"/>
</dbReference>
<evidence type="ECO:0000256" key="1">
    <source>
        <dbReference type="ARBA" id="ARBA00003293"/>
    </source>
</evidence>